<accession>A0A1F5ZFK5</accession>
<evidence type="ECO:0000313" key="2">
    <source>
        <dbReference type="EMBL" id="OGG11286.1"/>
    </source>
</evidence>
<evidence type="ECO:0000259" key="1">
    <source>
        <dbReference type="Pfam" id="PF00535"/>
    </source>
</evidence>
<reference evidence="2 3" key="1">
    <citation type="journal article" date="2016" name="Nat. Commun.">
        <title>Thousands of microbial genomes shed light on interconnected biogeochemical processes in an aquifer system.</title>
        <authorList>
            <person name="Anantharaman K."/>
            <person name="Brown C.T."/>
            <person name="Hug L.A."/>
            <person name="Sharon I."/>
            <person name="Castelle C.J."/>
            <person name="Probst A.J."/>
            <person name="Thomas B.C."/>
            <person name="Singh A."/>
            <person name="Wilkins M.J."/>
            <person name="Karaoz U."/>
            <person name="Brodie E.L."/>
            <person name="Williams K.H."/>
            <person name="Hubbard S.S."/>
            <person name="Banfield J.F."/>
        </authorList>
    </citation>
    <scope>NUCLEOTIDE SEQUENCE [LARGE SCALE GENOMIC DNA]</scope>
</reference>
<dbReference type="InterPro" id="IPR029044">
    <property type="entry name" value="Nucleotide-diphossugar_trans"/>
</dbReference>
<organism evidence="2 3">
    <name type="scientific">Candidatus Gottesmanbacteria bacterium RBG_13_45_10</name>
    <dbReference type="NCBI Taxonomy" id="1798370"/>
    <lineage>
        <taxon>Bacteria</taxon>
        <taxon>Candidatus Gottesmaniibacteriota</taxon>
    </lineage>
</organism>
<dbReference type="Gene3D" id="3.90.550.10">
    <property type="entry name" value="Spore Coat Polysaccharide Biosynthesis Protein SpsA, Chain A"/>
    <property type="match status" value="1"/>
</dbReference>
<dbReference type="SUPFAM" id="SSF53448">
    <property type="entry name" value="Nucleotide-diphospho-sugar transferases"/>
    <property type="match status" value="1"/>
</dbReference>
<dbReference type="Proteomes" id="UP000177268">
    <property type="component" value="Unassembled WGS sequence"/>
</dbReference>
<dbReference type="InterPro" id="IPR001173">
    <property type="entry name" value="Glyco_trans_2-like"/>
</dbReference>
<name>A0A1F5ZFK5_9BACT</name>
<comment type="caution">
    <text evidence="2">The sequence shown here is derived from an EMBL/GenBank/DDBJ whole genome shotgun (WGS) entry which is preliminary data.</text>
</comment>
<dbReference type="STRING" id="1798370.A2Z00_02275"/>
<dbReference type="AlphaFoldDB" id="A0A1F5ZFK5"/>
<dbReference type="EMBL" id="MFIZ01000033">
    <property type="protein sequence ID" value="OGG11286.1"/>
    <property type="molecule type" value="Genomic_DNA"/>
</dbReference>
<dbReference type="Pfam" id="PF00535">
    <property type="entry name" value="Glycos_transf_2"/>
    <property type="match status" value="1"/>
</dbReference>
<dbReference type="PANTHER" id="PTHR43179">
    <property type="entry name" value="RHAMNOSYLTRANSFERASE WBBL"/>
    <property type="match status" value="1"/>
</dbReference>
<proteinExistence type="predicted"/>
<gene>
    <name evidence="2" type="ORF">A2Z00_02275</name>
</gene>
<sequence length="299" mass="34499">MKGAKLSIIIVNYNTKELLGECLSSLVKAKTTKDEWEVIVVDNASTDGSRELLRSFKKSNTPFYKQLVYVANSRNIGFAAANNQGVRLAKGQFILLLNSDTEVRSHVIQTMLQFLNVHPKAAVATCRVELPDGTMDPACHRGFPTPWAAITYFLGLEMVLPHSPIFARYHMGYADFTKPHQIDSPSGAFFLTRKDVIRHVGFLDEDYFMYGEDLDWAYRIKNKGWEIWFCPEVSILHHKKQSGRAHQNKKLRQQTKRYFYETMQTFYKKHYTHKYPLVVTRIILFVLSVRIRVLDTVGL</sequence>
<dbReference type="PANTHER" id="PTHR43179:SF7">
    <property type="entry name" value="RHAMNOSYLTRANSFERASE WBBL"/>
    <property type="match status" value="1"/>
</dbReference>
<dbReference type="CDD" id="cd04186">
    <property type="entry name" value="GT_2_like_c"/>
    <property type="match status" value="1"/>
</dbReference>
<feature type="domain" description="Glycosyltransferase 2-like" evidence="1">
    <location>
        <begin position="7"/>
        <end position="198"/>
    </location>
</feature>
<protein>
    <recommendedName>
        <fullName evidence="1">Glycosyltransferase 2-like domain-containing protein</fullName>
    </recommendedName>
</protein>
<evidence type="ECO:0000313" key="3">
    <source>
        <dbReference type="Proteomes" id="UP000177268"/>
    </source>
</evidence>